<dbReference type="Proteomes" id="UP000241769">
    <property type="component" value="Unassembled WGS sequence"/>
</dbReference>
<feature type="region of interest" description="Disordered" evidence="1">
    <location>
        <begin position="99"/>
        <end position="129"/>
    </location>
</feature>
<dbReference type="Pfam" id="PF15370">
    <property type="entry name" value="NOPCHAP1"/>
    <property type="match status" value="1"/>
</dbReference>
<organism evidence="2 3">
    <name type="scientific">Planoprotostelium fungivorum</name>
    <dbReference type="NCBI Taxonomy" id="1890364"/>
    <lineage>
        <taxon>Eukaryota</taxon>
        <taxon>Amoebozoa</taxon>
        <taxon>Evosea</taxon>
        <taxon>Variosea</taxon>
        <taxon>Cavosteliida</taxon>
        <taxon>Cavosteliaceae</taxon>
        <taxon>Planoprotostelium</taxon>
    </lineage>
</organism>
<dbReference type="EMBL" id="MDYQ01000026">
    <property type="protein sequence ID" value="PRP86815.1"/>
    <property type="molecule type" value="Genomic_DNA"/>
</dbReference>
<dbReference type="GO" id="GO:0000492">
    <property type="term" value="P:box C/D snoRNP assembly"/>
    <property type="evidence" value="ECO:0007669"/>
    <property type="project" value="InterPro"/>
</dbReference>
<reference evidence="2 3" key="1">
    <citation type="journal article" date="2018" name="Genome Biol. Evol.">
        <title>Multiple Roots of Fruiting Body Formation in Amoebozoa.</title>
        <authorList>
            <person name="Hillmann F."/>
            <person name="Forbes G."/>
            <person name="Novohradska S."/>
            <person name="Ferling I."/>
            <person name="Riege K."/>
            <person name="Groth M."/>
            <person name="Westermann M."/>
            <person name="Marz M."/>
            <person name="Spaller T."/>
            <person name="Winckler T."/>
            <person name="Schaap P."/>
            <person name="Glockner G."/>
        </authorList>
    </citation>
    <scope>NUCLEOTIDE SEQUENCE [LARGE SCALE GENOMIC DNA]</scope>
    <source>
        <strain evidence="2 3">Jena</strain>
    </source>
</reference>
<feature type="compositionally biased region" description="Basic and acidic residues" evidence="1">
    <location>
        <begin position="116"/>
        <end position="129"/>
    </location>
</feature>
<comment type="caution">
    <text evidence="2">The sequence shown here is derived from an EMBL/GenBank/DDBJ whole genome shotgun (WGS) entry which is preliminary data.</text>
</comment>
<dbReference type="InterPro" id="IPR027921">
    <property type="entry name" value="NOPCHAP1"/>
</dbReference>
<feature type="compositionally biased region" description="Acidic residues" evidence="1">
    <location>
        <begin position="104"/>
        <end position="115"/>
    </location>
</feature>
<accession>A0A2P6NS78</accession>
<dbReference type="PANTHER" id="PTHR28674">
    <property type="entry name" value="SIMILAR TO DNA SEGMENT, CHR 10, WAYNE STATE UNIVERSITY 102,-EXPRESSED"/>
    <property type="match status" value="1"/>
</dbReference>
<dbReference type="PANTHER" id="PTHR28674:SF1">
    <property type="entry name" value="NOP PROTEIN CHAPERONE 1"/>
    <property type="match status" value="1"/>
</dbReference>
<sequence>MSKTDHSSELKELDPSDADARMILKALRDKQTVKPNITPLPPLQGGILSRLQDFLPKIKESNEMLEKQLADLNEKGAGNPFDIEGVEDDKPFIEMNLGLGEVESSSDEEDEEKEEQTDAGKKRKLITEV</sequence>
<dbReference type="GO" id="GO:0062064">
    <property type="term" value="F:box C/D methylation guide snoRNP complex binding"/>
    <property type="evidence" value="ECO:0007669"/>
    <property type="project" value="TreeGrafter"/>
</dbReference>
<evidence type="ECO:0000313" key="3">
    <source>
        <dbReference type="Proteomes" id="UP000241769"/>
    </source>
</evidence>
<dbReference type="OrthoDB" id="1112980at2759"/>
<evidence type="ECO:0000256" key="1">
    <source>
        <dbReference type="SAM" id="MobiDB-lite"/>
    </source>
</evidence>
<protein>
    <submittedName>
        <fullName evidence="2">Uncharacterized protein</fullName>
    </submittedName>
</protein>
<name>A0A2P6NS78_9EUKA</name>
<gene>
    <name evidence="2" type="ORF">PROFUN_05032</name>
</gene>
<dbReference type="InParanoid" id="A0A2P6NS78"/>
<proteinExistence type="predicted"/>
<keyword evidence="3" id="KW-1185">Reference proteome</keyword>
<evidence type="ECO:0000313" key="2">
    <source>
        <dbReference type="EMBL" id="PRP86815.1"/>
    </source>
</evidence>
<dbReference type="AlphaFoldDB" id="A0A2P6NS78"/>